<proteinExistence type="inferred from homology"/>
<dbReference type="Pfam" id="PF00107">
    <property type="entry name" value="ADH_zinc_N"/>
    <property type="match status" value="1"/>
</dbReference>
<dbReference type="PANTHER" id="PTHR42813:SF2">
    <property type="entry name" value="DEHYDROGENASE, ZINC-CONTAINING, PUTATIVE (AFU_ORTHOLOGUE AFUA_2G02810)-RELATED"/>
    <property type="match status" value="1"/>
</dbReference>
<dbReference type="InterPro" id="IPR036291">
    <property type="entry name" value="NAD(P)-bd_dom_sf"/>
</dbReference>
<sequence>MKALRYQGTRDVRIETVPDPAIVDARDMILKVTSCAICGSDLHLYDGLIPTLLKGDILGHEFMGEVVEVGREVRSVKPGDRVVVPFNISCGDCFFCKRELWSLCDRSNPNAALASKQFGYAPAGLFGYSHMFGGYPGGQAEYVRVPFADINHVKIESDLSDEQVLFIGDIFATGFMAVDVCGVQPGDVVAVWGCGPVGLFALRSAKMLGAERVVAIDRFPERLDLAKMKCDAITIDYEKTDVLDALKELTSGRGPDICIDAVGMEAHGHGLEFWYDRAKQAVGLQPDRPTVLRQAVMACRKGGTVSVPGVYGGHIDHFPFGAAFNKGLTLKMGQTHTHHYAPALLKRIESREIDPSFVVTHRLHLEEAPKGYDIFQNKKEGCIKVVLKP</sequence>
<accession>A0ABT5B519</accession>
<evidence type="ECO:0000256" key="5">
    <source>
        <dbReference type="RuleBase" id="RU361277"/>
    </source>
</evidence>
<keyword evidence="9" id="KW-1185">Reference proteome</keyword>
<dbReference type="EMBL" id="JAQNDN010000007">
    <property type="protein sequence ID" value="MDC0669196.1"/>
    <property type="molecule type" value="Genomic_DNA"/>
</dbReference>
<evidence type="ECO:0000256" key="2">
    <source>
        <dbReference type="ARBA" id="ARBA00022723"/>
    </source>
</evidence>
<dbReference type="Gene3D" id="3.90.180.10">
    <property type="entry name" value="Medium-chain alcohol dehydrogenases, catalytic domain"/>
    <property type="match status" value="1"/>
</dbReference>
<keyword evidence="4" id="KW-0560">Oxidoreductase</keyword>
<dbReference type="InterPro" id="IPR013154">
    <property type="entry name" value="ADH-like_N"/>
</dbReference>
<comment type="similarity">
    <text evidence="5">Belongs to the zinc-containing alcohol dehydrogenase family.</text>
</comment>
<dbReference type="PROSITE" id="PS00059">
    <property type="entry name" value="ADH_ZINC"/>
    <property type="match status" value="1"/>
</dbReference>
<dbReference type="CDD" id="cd08283">
    <property type="entry name" value="FDH_like_1"/>
    <property type="match status" value="1"/>
</dbReference>
<evidence type="ECO:0000256" key="3">
    <source>
        <dbReference type="ARBA" id="ARBA00022833"/>
    </source>
</evidence>
<reference evidence="8 9" key="1">
    <citation type="submission" date="2022-11" db="EMBL/GenBank/DDBJ databases">
        <title>Minimal conservation of predation-associated metabolite biosynthetic gene clusters underscores biosynthetic potential of Myxococcota including descriptions for ten novel species: Archangium lansinium sp. nov., Myxococcus landrumus sp. nov., Nannocystis bai.</title>
        <authorList>
            <person name="Ahearne A."/>
            <person name="Stevens C."/>
            <person name="Dowd S."/>
        </authorList>
    </citation>
    <scope>NUCLEOTIDE SEQUENCE [LARGE SCALE GENOMIC DNA]</scope>
    <source>
        <strain evidence="8 9">NCELM</strain>
    </source>
</reference>
<feature type="domain" description="Alcohol dehydrogenase-like C-terminal" evidence="6">
    <location>
        <begin position="196"/>
        <end position="264"/>
    </location>
</feature>
<dbReference type="PANTHER" id="PTHR42813">
    <property type="entry name" value="ZINC-TYPE ALCOHOL DEHYDROGENASE-LIKE"/>
    <property type="match status" value="1"/>
</dbReference>
<dbReference type="Pfam" id="PF08240">
    <property type="entry name" value="ADH_N"/>
    <property type="match status" value="1"/>
</dbReference>
<gene>
    <name evidence="8" type="ORF">POL58_15700</name>
</gene>
<keyword evidence="3 5" id="KW-0862">Zinc</keyword>
<protein>
    <submittedName>
        <fullName evidence="8">Glutathione-dependent formaldehyde dehydrogenase</fullName>
    </submittedName>
</protein>
<dbReference type="InterPro" id="IPR013149">
    <property type="entry name" value="ADH-like_C"/>
</dbReference>
<dbReference type="RefSeq" id="WP_271998899.1">
    <property type="nucleotide sequence ID" value="NZ_JAQNDN010000007.1"/>
</dbReference>
<comment type="cofactor">
    <cofactor evidence="1 5">
        <name>Zn(2+)</name>
        <dbReference type="ChEBI" id="CHEBI:29105"/>
    </cofactor>
</comment>
<dbReference type="InterPro" id="IPR002328">
    <property type="entry name" value="ADH_Zn_CS"/>
</dbReference>
<organism evidence="8 9">
    <name type="scientific">Nannocystis radixulma</name>
    <dbReference type="NCBI Taxonomy" id="2995305"/>
    <lineage>
        <taxon>Bacteria</taxon>
        <taxon>Pseudomonadati</taxon>
        <taxon>Myxococcota</taxon>
        <taxon>Polyangia</taxon>
        <taxon>Nannocystales</taxon>
        <taxon>Nannocystaceae</taxon>
        <taxon>Nannocystis</taxon>
    </lineage>
</organism>
<evidence type="ECO:0000256" key="1">
    <source>
        <dbReference type="ARBA" id="ARBA00001947"/>
    </source>
</evidence>
<dbReference type="Proteomes" id="UP001217838">
    <property type="component" value="Unassembled WGS sequence"/>
</dbReference>
<dbReference type="Gene3D" id="3.40.50.720">
    <property type="entry name" value="NAD(P)-binding Rossmann-like Domain"/>
    <property type="match status" value="1"/>
</dbReference>
<dbReference type="InterPro" id="IPR011032">
    <property type="entry name" value="GroES-like_sf"/>
</dbReference>
<name>A0ABT5B519_9BACT</name>
<dbReference type="SUPFAM" id="SSF50129">
    <property type="entry name" value="GroES-like"/>
    <property type="match status" value="1"/>
</dbReference>
<evidence type="ECO:0000313" key="8">
    <source>
        <dbReference type="EMBL" id="MDC0669196.1"/>
    </source>
</evidence>
<feature type="domain" description="Alcohol dehydrogenase-like N-terminal" evidence="7">
    <location>
        <begin position="26"/>
        <end position="149"/>
    </location>
</feature>
<evidence type="ECO:0000259" key="7">
    <source>
        <dbReference type="Pfam" id="PF08240"/>
    </source>
</evidence>
<dbReference type="SUPFAM" id="SSF51735">
    <property type="entry name" value="NAD(P)-binding Rossmann-fold domains"/>
    <property type="match status" value="1"/>
</dbReference>
<keyword evidence="2 5" id="KW-0479">Metal-binding</keyword>
<comment type="caution">
    <text evidence="8">The sequence shown here is derived from an EMBL/GenBank/DDBJ whole genome shotgun (WGS) entry which is preliminary data.</text>
</comment>
<evidence type="ECO:0000259" key="6">
    <source>
        <dbReference type="Pfam" id="PF00107"/>
    </source>
</evidence>
<evidence type="ECO:0000313" key="9">
    <source>
        <dbReference type="Proteomes" id="UP001217838"/>
    </source>
</evidence>
<evidence type="ECO:0000256" key="4">
    <source>
        <dbReference type="ARBA" id="ARBA00023002"/>
    </source>
</evidence>